<evidence type="ECO:0000256" key="1">
    <source>
        <dbReference type="SAM" id="Coils"/>
    </source>
</evidence>
<proteinExistence type="predicted"/>
<gene>
    <name evidence="2" type="ORF">FGO68_gene385</name>
</gene>
<organism evidence="2 3">
    <name type="scientific">Halteria grandinella</name>
    <dbReference type="NCBI Taxonomy" id="5974"/>
    <lineage>
        <taxon>Eukaryota</taxon>
        <taxon>Sar</taxon>
        <taxon>Alveolata</taxon>
        <taxon>Ciliophora</taxon>
        <taxon>Intramacronucleata</taxon>
        <taxon>Spirotrichea</taxon>
        <taxon>Stichotrichia</taxon>
        <taxon>Sporadotrichida</taxon>
        <taxon>Halteriidae</taxon>
        <taxon>Halteria</taxon>
    </lineage>
</organism>
<dbReference type="EMBL" id="RRYP01001436">
    <property type="protein sequence ID" value="TNV85948.1"/>
    <property type="molecule type" value="Genomic_DNA"/>
</dbReference>
<accession>A0A8J8P2X2</accession>
<sequence>MNVYYLNYQESLSLYKFKMASQGGYPYHPHQQQQQQQRFSSFHAQPNPAFDLEQSVHLVRDELQDSMIDSHGGLLSDALSKRDEKIVLIQDSCPNYAKINHFEEGKEEEAENIVTPTKKSNAPSINEQVRKIKEQLAKEFDEKYQKSIEEIDLFKAQLEANAKESEKRQNQIFTRQLMDKDRLIQQLNALKTEQEAEIAKFETIVAEKEDLIQNQKEAIDRLKGEAAKASKIVADFDLRQEVVNQYLESTKKSQEETKVKYEQAVEALGELRKQDWSKQIMELKRENDFLREEVNHKQKEIAGLKNNIAMAISTSGSANVQSHLTNLLENQSKENVRLNRLIQEYDKKEKQCTRKWNALLQENLQLQEKVTSSLSQLKRQREQFQSILATTERKVIEANQRLAFVQHSEEKRLAAEYLVDQIRVAGDEKQALLQENDSLHLKLQEINDEYQRLYSECRDYLTFKQNPNVVNSDSHSRLLLRIEELEDLVVELKQQQSPGEQMDLRSLLLAKEQENHTLQGRVEELRRHRIGAKALFEQNELYEAFAKSIEERDQQINRLKGEISQVKNTQFIQHLQQQTLPKPAIGEGLSRVRVKESTFTRGDDRDEWLVQKFPTPNKAEMLYD</sequence>
<dbReference type="Proteomes" id="UP000785679">
    <property type="component" value="Unassembled WGS sequence"/>
</dbReference>
<protein>
    <submittedName>
        <fullName evidence="2">Uncharacterized protein</fullName>
    </submittedName>
</protein>
<dbReference type="AlphaFoldDB" id="A0A8J8P2X2"/>
<reference evidence="2" key="1">
    <citation type="submission" date="2019-06" db="EMBL/GenBank/DDBJ databases">
        <authorList>
            <person name="Zheng W."/>
        </authorList>
    </citation>
    <scope>NUCLEOTIDE SEQUENCE</scope>
    <source>
        <strain evidence="2">QDHG01</strain>
    </source>
</reference>
<name>A0A8J8P2X2_HALGN</name>
<feature type="coiled-coil region" evidence="1">
    <location>
        <begin position="429"/>
        <end position="569"/>
    </location>
</feature>
<feature type="coiled-coil region" evidence="1">
    <location>
        <begin position="273"/>
        <end position="348"/>
    </location>
</feature>
<feature type="coiled-coil region" evidence="1">
    <location>
        <begin position="148"/>
        <end position="232"/>
    </location>
</feature>
<evidence type="ECO:0000313" key="3">
    <source>
        <dbReference type="Proteomes" id="UP000785679"/>
    </source>
</evidence>
<keyword evidence="1" id="KW-0175">Coiled coil</keyword>
<evidence type="ECO:0000313" key="2">
    <source>
        <dbReference type="EMBL" id="TNV85948.1"/>
    </source>
</evidence>
<keyword evidence="3" id="KW-1185">Reference proteome</keyword>
<dbReference type="OrthoDB" id="300249at2759"/>
<comment type="caution">
    <text evidence="2">The sequence shown here is derived from an EMBL/GenBank/DDBJ whole genome shotgun (WGS) entry which is preliminary data.</text>
</comment>